<dbReference type="CDD" id="cd09083">
    <property type="entry name" value="EEP-1"/>
    <property type="match status" value="1"/>
</dbReference>
<gene>
    <name evidence="3" type="ORF">C8N40_11643</name>
</gene>
<dbReference type="SUPFAM" id="SSF56219">
    <property type="entry name" value="DNase I-like"/>
    <property type="match status" value="1"/>
</dbReference>
<dbReference type="RefSeq" id="WP_108213949.1">
    <property type="nucleotide sequence ID" value="NZ_QBKI01000016.1"/>
</dbReference>
<dbReference type="GO" id="GO:0004519">
    <property type="term" value="F:endonuclease activity"/>
    <property type="evidence" value="ECO:0007669"/>
    <property type="project" value="UniProtKB-KW"/>
</dbReference>
<keyword evidence="3" id="KW-0378">Hydrolase</keyword>
<dbReference type="EMBL" id="QBKI01000016">
    <property type="protein sequence ID" value="PTX10702.1"/>
    <property type="molecule type" value="Genomic_DNA"/>
</dbReference>
<evidence type="ECO:0000256" key="1">
    <source>
        <dbReference type="SAM" id="SignalP"/>
    </source>
</evidence>
<evidence type="ECO:0000313" key="3">
    <source>
        <dbReference type="EMBL" id="PTX10702.1"/>
    </source>
</evidence>
<dbReference type="Proteomes" id="UP000244225">
    <property type="component" value="Unassembled WGS sequence"/>
</dbReference>
<dbReference type="InterPro" id="IPR050410">
    <property type="entry name" value="CCR4/nocturin_mRNA_transcr"/>
</dbReference>
<feature type="signal peptide" evidence="1">
    <location>
        <begin position="1"/>
        <end position="21"/>
    </location>
</feature>
<keyword evidence="1" id="KW-0732">Signal</keyword>
<dbReference type="GO" id="GO:0000175">
    <property type="term" value="F:3'-5'-RNA exonuclease activity"/>
    <property type="evidence" value="ECO:0007669"/>
    <property type="project" value="TreeGrafter"/>
</dbReference>
<dbReference type="InterPro" id="IPR005135">
    <property type="entry name" value="Endo/exonuclease/phosphatase"/>
</dbReference>
<keyword evidence="3" id="KW-0540">Nuclease</keyword>
<dbReference type="OrthoDB" id="9793162at2"/>
<dbReference type="PANTHER" id="PTHR12121:SF36">
    <property type="entry name" value="ENDONUCLEASE_EXONUCLEASE_PHOSPHATASE DOMAIN-CONTAINING PROTEIN"/>
    <property type="match status" value="1"/>
</dbReference>
<sequence>MNLKRLFLLFFLAGFVSLAQAQQLRVASYNIRFDNPRDTGNLWVDRAPYVAELLRFHDFDVFGTQEGLKHQLDDISKALPQYERFGAGRDDGKDKGEHSAIFFKKDRFTVLDKGNFWLSETPDKPSLGWDATCCHRITSWVYLQDKKTKQRFYFFNAHFDHQGVQARNESSKLILRKMEEIAGKNPVILAGDFNGDHASAWYKLLAESNLLKDTYREVTHPYANNASFNGFKQDTKRDEVIDHVFVSDHFSVNKWGILTDTYYGKFPSDHFPILVDLTYGRKGGKK</sequence>
<protein>
    <submittedName>
        <fullName evidence="3">Endonuclease/exonuclease/phosphatase family metal-dependent hydrolase</fullName>
    </submittedName>
</protein>
<keyword evidence="4" id="KW-1185">Reference proteome</keyword>
<dbReference type="InterPro" id="IPR036691">
    <property type="entry name" value="Endo/exonu/phosph_ase_sf"/>
</dbReference>
<evidence type="ECO:0000313" key="4">
    <source>
        <dbReference type="Proteomes" id="UP000244225"/>
    </source>
</evidence>
<name>A0A2T5Y3F1_9BACT</name>
<reference evidence="3 4" key="1">
    <citation type="submission" date="2018-04" db="EMBL/GenBank/DDBJ databases">
        <title>Genomic Encyclopedia of Archaeal and Bacterial Type Strains, Phase II (KMG-II): from individual species to whole genera.</title>
        <authorList>
            <person name="Goeker M."/>
        </authorList>
    </citation>
    <scope>NUCLEOTIDE SEQUENCE [LARGE SCALE GENOMIC DNA]</scope>
    <source>
        <strain evidence="3 4">DSM 100162</strain>
    </source>
</reference>
<evidence type="ECO:0000259" key="2">
    <source>
        <dbReference type="Pfam" id="PF03372"/>
    </source>
</evidence>
<keyword evidence="3" id="KW-0255">Endonuclease</keyword>
<proteinExistence type="predicted"/>
<comment type="caution">
    <text evidence="3">The sequence shown here is derived from an EMBL/GenBank/DDBJ whole genome shotgun (WGS) entry which is preliminary data.</text>
</comment>
<accession>A0A2T5Y3F1</accession>
<dbReference type="Pfam" id="PF03372">
    <property type="entry name" value="Exo_endo_phos"/>
    <property type="match status" value="1"/>
</dbReference>
<dbReference type="Gene3D" id="3.60.10.10">
    <property type="entry name" value="Endonuclease/exonuclease/phosphatase"/>
    <property type="match status" value="1"/>
</dbReference>
<keyword evidence="3" id="KW-0269">Exonuclease</keyword>
<organism evidence="3 4">
    <name type="scientific">Pontibacter mucosus</name>
    <dbReference type="NCBI Taxonomy" id="1649266"/>
    <lineage>
        <taxon>Bacteria</taxon>
        <taxon>Pseudomonadati</taxon>
        <taxon>Bacteroidota</taxon>
        <taxon>Cytophagia</taxon>
        <taxon>Cytophagales</taxon>
        <taxon>Hymenobacteraceae</taxon>
        <taxon>Pontibacter</taxon>
    </lineage>
</organism>
<feature type="domain" description="Endonuclease/exonuclease/phosphatase" evidence="2">
    <location>
        <begin position="27"/>
        <end position="270"/>
    </location>
</feature>
<feature type="chain" id="PRO_5015700515" evidence="1">
    <location>
        <begin position="22"/>
        <end position="286"/>
    </location>
</feature>
<dbReference type="AlphaFoldDB" id="A0A2T5Y3F1"/>
<dbReference type="PANTHER" id="PTHR12121">
    <property type="entry name" value="CARBON CATABOLITE REPRESSOR PROTEIN 4"/>
    <property type="match status" value="1"/>
</dbReference>